<feature type="transmembrane region" description="Helical" evidence="2">
    <location>
        <begin position="12"/>
        <end position="36"/>
    </location>
</feature>
<gene>
    <name evidence="3" type="ORF">SBRCBS47491_007616</name>
</gene>
<proteinExistence type="predicted"/>
<protein>
    <submittedName>
        <fullName evidence="3">Uncharacterized protein</fullName>
    </submittedName>
</protein>
<keyword evidence="2" id="KW-0472">Membrane</keyword>
<feature type="compositionally biased region" description="Basic and acidic residues" evidence="1">
    <location>
        <begin position="178"/>
        <end position="191"/>
    </location>
</feature>
<dbReference type="Proteomes" id="UP001642406">
    <property type="component" value="Unassembled WGS sequence"/>
</dbReference>
<feature type="compositionally biased region" description="Low complexity" evidence="1">
    <location>
        <begin position="634"/>
        <end position="646"/>
    </location>
</feature>
<feature type="region of interest" description="Disordered" evidence="1">
    <location>
        <begin position="178"/>
        <end position="200"/>
    </location>
</feature>
<feature type="compositionally biased region" description="Basic and acidic residues" evidence="1">
    <location>
        <begin position="357"/>
        <end position="369"/>
    </location>
</feature>
<dbReference type="EMBL" id="CAWUHC010000088">
    <property type="protein sequence ID" value="CAK7230533.1"/>
    <property type="molecule type" value="Genomic_DNA"/>
</dbReference>
<evidence type="ECO:0000256" key="1">
    <source>
        <dbReference type="SAM" id="MobiDB-lite"/>
    </source>
</evidence>
<evidence type="ECO:0000313" key="3">
    <source>
        <dbReference type="EMBL" id="CAK7230533.1"/>
    </source>
</evidence>
<feature type="compositionally biased region" description="Polar residues" evidence="1">
    <location>
        <begin position="111"/>
        <end position="126"/>
    </location>
</feature>
<feature type="region of interest" description="Disordered" evidence="1">
    <location>
        <begin position="624"/>
        <end position="648"/>
    </location>
</feature>
<feature type="compositionally biased region" description="Acidic residues" evidence="1">
    <location>
        <begin position="68"/>
        <end position="83"/>
    </location>
</feature>
<organism evidence="3 4">
    <name type="scientific">Sporothrix bragantina</name>
    <dbReference type="NCBI Taxonomy" id="671064"/>
    <lineage>
        <taxon>Eukaryota</taxon>
        <taxon>Fungi</taxon>
        <taxon>Dikarya</taxon>
        <taxon>Ascomycota</taxon>
        <taxon>Pezizomycotina</taxon>
        <taxon>Sordariomycetes</taxon>
        <taxon>Sordariomycetidae</taxon>
        <taxon>Ophiostomatales</taxon>
        <taxon>Ophiostomataceae</taxon>
        <taxon>Sporothrix</taxon>
    </lineage>
</organism>
<sequence length="674" mass="76500">MNCIEPFRAAAFCLQCFIVSLIGSYIYFYILCAFVAKPVEVVYTAIAGKSLTIEQRGRVAALPAVATDENEDEDAGEELVEEQQSDHSSNDDTHRKQTASFTTYRHVPPTATWTSFEPLPTKQQQQKTHERILIEQTKPAQLSTEQTSRLEKEETAASTVHISQAQVDAPRDIATERIESDDDHHKDEQHGDNIICNNDENNREGAVLATPQPNMATVIMQRMEKKGRLTMPQMFQRRSARWQRIVFTHKTGQLLSDTPSNLCNEVLPKDEGYGEQQVQQIVLGATNEVTIDESTSTDRLKETYDEQDERLAMKSRDSTQADDLDQYVLVEKHTCDPEDTSHDETDEAQPPSHKRQKVEPQQEAAHEEPVTSITTDGFELVSLTDAGGPPVPPASPMQIDTLESPQICIEPIEELIQKLHALKLSEDSDEFVSVNMDDIYSSQMDVFSTGTNINNSFQDQMQMDHRSGSGQAFPKNHNDQQIFSARMDDVQVDIPNDARLHIELDMTMRDIDIDDDDDNEDTNATYHFSSRFPTPETYSYNSRYMDQTDSDTESDDCDMVDLSDALSMLSLMKEPTSFITTPSDPFDKSLKAIWARKVRERQMGSWWCRCTKTRAGDVVTKAKKGLRTKTENSTKLAKTTKTTKTKMPVEKIGKARPKKATRLPRFPWHFNYWL</sequence>
<feature type="region of interest" description="Disordered" evidence="1">
    <location>
        <begin position="64"/>
        <end position="147"/>
    </location>
</feature>
<name>A0ABP0CEQ0_9PEZI</name>
<reference evidence="3 4" key="1">
    <citation type="submission" date="2024-01" db="EMBL/GenBank/DDBJ databases">
        <authorList>
            <person name="Allen C."/>
            <person name="Tagirdzhanova G."/>
        </authorList>
    </citation>
    <scope>NUCLEOTIDE SEQUENCE [LARGE SCALE GENOMIC DNA]</scope>
</reference>
<keyword evidence="2" id="KW-1133">Transmembrane helix</keyword>
<feature type="region of interest" description="Disordered" evidence="1">
    <location>
        <begin position="336"/>
        <end position="374"/>
    </location>
</feature>
<evidence type="ECO:0000256" key="2">
    <source>
        <dbReference type="SAM" id="Phobius"/>
    </source>
</evidence>
<accession>A0ABP0CEQ0</accession>
<keyword evidence="4" id="KW-1185">Reference proteome</keyword>
<feature type="compositionally biased region" description="Polar residues" evidence="1">
    <location>
        <begin position="138"/>
        <end position="147"/>
    </location>
</feature>
<evidence type="ECO:0000313" key="4">
    <source>
        <dbReference type="Proteomes" id="UP001642406"/>
    </source>
</evidence>
<keyword evidence="2" id="KW-0812">Transmembrane</keyword>
<comment type="caution">
    <text evidence="3">The sequence shown here is derived from an EMBL/GenBank/DDBJ whole genome shotgun (WGS) entry which is preliminary data.</text>
</comment>
<feature type="compositionally biased region" description="Basic and acidic residues" evidence="1">
    <location>
        <begin position="84"/>
        <end position="95"/>
    </location>
</feature>